<protein>
    <submittedName>
        <fullName evidence="1">DNA modification system-associated small protein</fullName>
    </submittedName>
</protein>
<reference evidence="1 2" key="1">
    <citation type="submission" date="2024-08" db="EMBL/GenBank/DDBJ databases">
        <title>Two novel Cytobacillus novel species.</title>
        <authorList>
            <person name="Liu G."/>
        </authorList>
    </citation>
    <scope>NUCLEOTIDE SEQUENCE [LARGE SCALE GENOMIC DNA]</scope>
    <source>
        <strain evidence="1 2">FJAT-53684</strain>
    </source>
</reference>
<evidence type="ECO:0000313" key="2">
    <source>
        <dbReference type="Proteomes" id="UP001601058"/>
    </source>
</evidence>
<gene>
    <name evidence="1" type="ORF">ACFYKT_19265</name>
</gene>
<dbReference type="Proteomes" id="UP001601058">
    <property type="component" value="Unassembled WGS sequence"/>
</dbReference>
<evidence type="ECO:0000313" key="1">
    <source>
        <dbReference type="EMBL" id="MFE8698451.1"/>
    </source>
</evidence>
<dbReference type="Pfam" id="PF20306">
    <property type="entry name" value="Sp-DndD"/>
    <property type="match status" value="1"/>
</dbReference>
<accession>A0ABW6K2P1</accession>
<dbReference type="RefSeq" id="WP_389222852.1">
    <property type="nucleotide sequence ID" value="NZ_JBIACJ010000014.1"/>
</dbReference>
<dbReference type="InterPro" id="IPR046882">
    <property type="entry name" value="Sp-DndD"/>
</dbReference>
<comment type="caution">
    <text evidence="1">The sequence shown here is derived from an EMBL/GenBank/DDBJ whole genome shotgun (WGS) entry which is preliminary data.</text>
</comment>
<proteinExistence type="predicted"/>
<keyword evidence="2" id="KW-1185">Reference proteome</keyword>
<sequence>MRLSNEDKLLLQDLCSQHQVSFEKVLKLLDTVQEYEVKERRTGIYDALREIVRSVPREVTNEVQKTYY</sequence>
<name>A0ABW6K2P1_9BACI</name>
<organism evidence="1 2">
    <name type="scientific">Cytobacillus mangrovibacter</name>
    <dbReference type="NCBI Taxonomy" id="3299024"/>
    <lineage>
        <taxon>Bacteria</taxon>
        <taxon>Bacillati</taxon>
        <taxon>Bacillota</taxon>
        <taxon>Bacilli</taxon>
        <taxon>Bacillales</taxon>
        <taxon>Bacillaceae</taxon>
        <taxon>Cytobacillus</taxon>
    </lineage>
</organism>
<dbReference type="EMBL" id="JBIACJ010000014">
    <property type="protein sequence ID" value="MFE8698451.1"/>
    <property type="molecule type" value="Genomic_DNA"/>
</dbReference>